<dbReference type="HAMAP" id="MF_04143">
    <property type="entry name" value="Poxins"/>
    <property type="match status" value="1"/>
</dbReference>
<evidence type="ECO:0000313" key="6">
    <source>
        <dbReference type="Proteomes" id="UP000502721"/>
    </source>
</evidence>
<evidence type="ECO:0000256" key="2">
    <source>
        <dbReference type="ARBA" id="ARBA00022801"/>
    </source>
</evidence>
<dbReference type="InterPro" id="IPR006853">
    <property type="entry name" value="Poxin_vir"/>
</dbReference>
<keyword evidence="2 4" id="KW-0378">Hydrolase</keyword>
<protein>
    <submittedName>
        <fullName evidence="5">P26</fullName>
    </submittedName>
</protein>
<feature type="active site" description="Proton acceptor; shared with catalytic histidine of dimeric partner" evidence="4">
    <location>
        <position position="189"/>
    </location>
</feature>
<organism evidence="5 6">
    <name type="scientific">Cyclophragma undans nucleopolyhedrovirus</name>
    <dbReference type="NCBI Taxonomy" id="1906244"/>
    <lineage>
        <taxon>Viruses</taxon>
        <taxon>Viruses incertae sedis</taxon>
        <taxon>Naldaviricetes</taxon>
        <taxon>Lefavirales</taxon>
        <taxon>Baculoviridae</taxon>
        <taxon>Alphabaculovirus</taxon>
        <taxon>Alphabaculovirus cycundantis</taxon>
    </lineage>
</organism>
<dbReference type="KEGG" id="vg:65101840"/>
<keyword evidence="1 4" id="KW-0540">Nuclease</keyword>
<feature type="active site" description="Shared with catalytic histidine of dimeric partner" evidence="4">
    <location>
        <position position="185"/>
    </location>
</feature>
<evidence type="ECO:0000256" key="3">
    <source>
        <dbReference type="ARBA" id="ARBA00023932"/>
    </source>
</evidence>
<dbReference type="EMBL" id="KT957089">
    <property type="protein sequence ID" value="AOT85490.1"/>
    <property type="molecule type" value="Genomic_DNA"/>
</dbReference>
<dbReference type="GO" id="GO:0004518">
    <property type="term" value="F:nuclease activity"/>
    <property type="evidence" value="ECO:0007669"/>
    <property type="project" value="UniProtKB-UniRule"/>
</dbReference>
<keyword evidence="6" id="KW-1185">Reference proteome</keyword>
<evidence type="ECO:0000256" key="1">
    <source>
        <dbReference type="ARBA" id="ARBA00022722"/>
    </source>
</evidence>
<comment type="subunit">
    <text evidence="4">Homodimer.</text>
</comment>
<feature type="site" description="Substrate binding" evidence="4">
    <location>
        <position position="97"/>
    </location>
</feature>
<comment type="catalytic activity">
    <reaction evidence="3">
        <text>2',3'-cGAMP + H2O = Gp(2'-5')Ap(3') + H(+)</text>
        <dbReference type="Rhea" id="RHEA:59472"/>
        <dbReference type="ChEBI" id="CHEBI:15377"/>
        <dbReference type="ChEBI" id="CHEBI:15378"/>
        <dbReference type="ChEBI" id="CHEBI:143093"/>
        <dbReference type="ChEBI" id="CHEBI:143098"/>
    </reaction>
    <physiologicalReaction direction="left-to-right" evidence="3">
        <dbReference type="Rhea" id="RHEA:59473"/>
    </physiologicalReaction>
</comment>
<accession>A0A288Q7G2</accession>
<evidence type="ECO:0000256" key="4">
    <source>
        <dbReference type="HAMAP-Rule" id="MF_04143"/>
    </source>
</evidence>
<comment type="function">
    <text evidence="4">Nuclease that cleaves host 2',3'-cGAMP.</text>
</comment>
<dbReference type="GO" id="GO:0016787">
    <property type="term" value="F:hydrolase activity"/>
    <property type="evidence" value="ECO:0007669"/>
    <property type="project" value="UniProtKB-KW"/>
</dbReference>
<proteinExistence type="inferred from homology"/>
<reference evidence="5" key="1">
    <citation type="submission" date="2018-05" db="EMBL/GenBank/DDBJ databases">
        <title>Genome sequence and analysis of Cyclophragma undans nucleopolyhedrovirus: a distinct group I alphabaculovirus.</title>
        <authorList>
            <person name="Zhu Z."/>
            <person name="Yin F."/>
            <person name="Liu X."/>
            <person name="Hou D."/>
            <person name="Wang J."/>
            <person name="Zhang L."/>
            <person name="Arif B."/>
            <person name="Wang H."/>
            <person name="Deng F."/>
            <person name="Hu Z."/>
        </authorList>
    </citation>
    <scope>NUCLEOTIDE SEQUENCE [LARGE SCALE GENOMIC DNA]</scope>
    <source>
        <strain evidence="5">Whiov</strain>
    </source>
</reference>
<dbReference type="Pfam" id="PF04766">
    <property type="entry name" value="Baculo_p26"/>
    <property type="match status" value="1"/>
</dbReference>
<evidence type="ECO:0000313" key="5">
    <source>
        <dbReference type="EMBL" id="AOT85490.1"/>
    </source>
</evidence>
<feature type="active site" description="Proton donor" evidence="4">
    <location>
        <position position="50"/>
    </location>
</feature>
<sequence length="258" mass="29470">MAKTSCHGVDYETRHAAQRIEIKRVDGVDVFIRVFNPGQEVFDEALDDYHQFPGVATSIVFKQPSLRSEASVMLNDGTLHSAFINEVCFNFHVCNKRFVFGTVSAMQINRRVRDKLYTGSPIFQDNKLISAVTGFHYINEDHYLMAVTGVRESTLVSGHLTAANGVRVEKRLPNMSIYGARQLPYDRIKAFILETQQKRQQQQQQQQQTTVLSLSTDVCVIFYDDTEVRITYSNNGCETLHLRLPGVLMQSKVFYYNL</sequence>
<dbReference type="GO" id="GO:0061507">
    <property type="term" value="F:2',3'-cyclic GMP-AMP binding"/>
    <property type="evidence" value="ECO:0007669"/>
    <property type="project" value="UniProtKB-UniRule"/>
</dbReference>
<comment type="domain">
    <text evidence="4">The substrate binding site is formed by the N-terminus of a monomer and the C-terminus of the opposite monomer.</text>
</comment>
<dbReference type="GeneID" id="65101840"/>
<dbReference type="RefSeq" id="YP_010086622.1">
    <property type="nucleotide sequence ID" value="NC_055467.1"/>
</dbReference>
<comment type="caution">
    <text evidence="4">Lacks conserved residue(s) required for the propagation of feature annotation.</text>
</comment>
<name>A0A288Q7G2_9ABAC</name>
<dbReference type="Proteomes" id="UP000502721">
    <property type="component" value="Segment"/>
</dbReference>
<feature type="site" description="Substrate binding" evidence="4">
    <location>
        <position position="243"/>
    </location>
</feature>